<feature type="region of interest" description="Disordered" evidence="1">
    <location>
        <begin position="1"/>
        <end position="81"/>
    </location>
</feature>
<feature type="compositionally biased region" description="Low complexity" evidence="1">
    <location>
        <begin position="55"/>
        <end position="65"/>
    </location>
</feature>
<proteinExistence type="predicted"/>
<evidence type="ECO:0000313" key="3">
    <source>
        <dbReference type="Proteomes" id="UP001153712"/>
    </source>
</evidence>
<organism evidence="2 3">
    <name type="scientific">Phyllotreta striolata</name>
    <name type="common">Striped flea beetle</name>
    <name type="synonym">Crioceris striolata</name>
    <dbReference type="NCBI Taxonomy" id="444603"/>
    <lineage>
        <taxon>Eukaryota</taxon>
        <taxon>Metazoa</taxon>
        <taxon>Ecdysozoa</taxon>
        <taxon>Arthropoda</taxon>
        <taxon>Hexapoda</taxon>
        <taxon>Insecta</taxon>
        <taxon>Pterygota</taxon>
        <taxon>Neoptera</taxon>
        <taxon>Endopterygota</taxon>
        <taxon>Coleoptera</taxon>
        <taxon>Polyphaga</taxon>
        <taxon>Cucujiformia</taxon>
        <taxon>Chrysomeloidea</taxon>
        <taxon>Chrysomelidae</taxon>
        <taxon>Galerucinae</taxon>
        <taxon>Alticini</taxon>
        <taxon>Phyllotreta</taxon>
    </lineage>
</organism>
<feature type="compositionally biased region" description="Basic and acidic residues" evidence="1">
    <location>
        <begin position="29"/>
        <end position="54"/>
    </location>
</feature>
<sequence length="144" mass="15560">MPHARPVHIYHNTSEYITHTSPSVTPRARARDSQGETKRSDPAEDKSDERERHPSSAASPSNAAALGQALPSNAQVSRGPINTGHLKINVYTEWMSWTSGCVQFVASGAKDARTNGAEGGGRGRLPRQHPEGTTLIALTFTLYL</sequence>
<feature type="compositionally biased region" description="Polar residues" evidence="1">
    <location>
        <begin position="11"/>
        <end position="24"/>
    </location>
</feature>
<evidence type="ECO:0000256" key="1">
    <source>
        <dbReference type="SAM" id="MobiDB-lite"/>
    </source>
</evidence>
<protein>
    <submittedName>
        <fullName evidence="2">Uncharacterized protein</fullName>
    </submittedName>
</protein>
<dbReference type="AlphaFoldDB" id="A0A9N9XTP6"/>
<dbReference type="Proteomes" id="UP001153712">
    <property type="component" value="Chromosome 4"/>
</dbReference>
<dbReference type="EMBL" id="OU900097">
    <property type="protein sequence ID" value="CAG9861607.1"/>
    <property type="molecule type" value="Genomic_DNA"/>
</dbReference>
<evidence type="ECO:0000313" key="2">
    <source>
        <dbReference type="EMBL" id="CAG9861607.1"/>
    </source>
</evidence>
<keyword evidence="3" id="KW-1185">Reference proteome</keyword>
<name>A0A9N9XTP6_PHYSR</name>
<reference evidence="2" key="1">
    <citation type="submission" date="2022-01" db="EMBL/GenBank/DDBJ databases">
        <authorList>
            <person name="King R."/>
        </authorList>
    </citation>
    <scope>NUCLEOTIDE SEQUENCE</scope>
</reference>
<gene>
    <name evidence="2" type="ORF">PHYEVI_LOCUS7942</name>
</gene>
<accession>A0A9N9XTP6</accession>